<comment type="caution">
    <text evidence="1">The sequence shown here is derived from an EMBL/GenBank/DDBJ whole genome shotgun (WGS) entry which is preliminary data.</text>
</comment>
<keyword evidence="2" id="KW-1185">Reference proteome</keyword>
<feature type="non-terminal residue" evidence="1">
    <location>
        <position position="248"/>
    </location>
</feature>
<evidence type="ECO:0000313" key="1">
    <source>
        <dbReference type="EMBL" id="ETO00549.1"/>
    </source>
</evidence>
<evidence type="ECO:0000313" key="2">
    <source>
        <dbReference type="Proteomes" id="UP000023152"/>
    </source>
</evidence>
<proteinExistence type="predicted"/>
<dbReference type="Proteomes" id="UP000023152">
    <property type="component" value="Unassembled WGS sequence"/>
</dbReference>
<organism evidence="1 2">
    <name type="scientific">Reticulomyxa filosa</name>
    <dbReference type="NCBI Taxonomy" id="46433"/>
    <lineage>
        <taxon>Eukaryota</taxon>
        <taxon>Sar</taxon>
        <taxon>Rhizaria</taxon>
        <taxon>Retaria</taxon>
        <taxon>Foraminifera</taxon>
        <taxon>Monothalamids</taxon>
        <taxon>Reticulomyxidae</taxon>
        <taxon>Reticulomyxa</taxon>
    </lineage>
</organism>
<dbReference type="EMBL" id="ASPP01040735">
    <property type="protein sequence ID" value="ETO00549.1"/>
    <property type="molecule type" value="Genomic_DNA"/>
</dbReference>
<accession>X6LG50</accession>
<reference evidence="1 2" key="1">
    <citation type="journal article" date="2013" name="Curr. Biol.">
        <title>The Genome of the Foraminiferan Reticulomyxa filosa.</title>
        <authorList>
            <person name="Glockner G."/>
            <person name="Hulsmann N."/>
            <person name="Schleicher M."/>
            <person name="Noegel A.A."/>
            <person name="Eichinger L."/>
            <person name="Gallinger C."/>
            <person name="Pawlowski J."/>
            <person name="Sierra R."/>
            <person name="Euteneuer U."/>
            <person name="Pillet L."/>
            <person name="Moustafa A."/>
            <person name="Platzer M."/>
            <person name="Groth M."/>
            <person name="Szafranski K."/>
            <person name="Schliwa M."/>
        </authorList>
    </citation>
    <scope>NUCLEOTIDE SEQUENCE [LARGE SCALE GENOMIC DNA]</scope>
</reference>
<protein>
    <submittedName>
        <fullName evidence="1">Uncharacterized protein</fullName>
    </submittedName>
</protein>
<gene>
    <name evidence="1" type="ORF">RFI_36889</name>
</gene>
<name>X6LG50_RETFI</name>
<sequence>MLKDGKWKDYEIVFDYQYRAVMLLDTNKEKDRIFANRESKQIIVGIRYYNKINKTHAKWAYGYMLTYKGPLNPYQMSLKQGIQRFIHGKDKLIYFKCEFDKCEPSIVSNMNNNDVLLHDIYKHLLHYPILQKVYHNNIHKYIGYPLQLHEICVILLRCGTLCNFEFSHVSASNNLQTTQMHNNDQVCILHFHPSMRRSPKIFLQCGRNPIDLNLAFVLLFEIYININKLLGAFHIRKKKRNNEQRYNQ</sequence>
<dbReference type="AlphaFoldDB" id="X6LG50"/>